<keyword evidence="1" id="KW-0812">Transmembrane</keyword>
<sequence length="383" mass="43092">MTNYIEQITEPVSQWYQGSGVHAFFEWWSGELKGLVPAKYRNNLFPGSVVVYVTDVQGDKEGVNIWHEKNQGISRLSFDDSVEGKEWWHQLNHYLGIAEVATEVTCLLGDSAVLIRSVAMPVAVFNDIDSVLTFELDKYIPFKPEDVEFAFRKGEVVEGSEKFPVMLAAIKKQQLSQLVADFEAKGLQLSGIDVNVGTAEAPVALGVNFLPKEIRKKKDWTKIKWNAGLTLALLALLWFVMYSSLDNKRAKIGSLDEQVSILKKGARRAKLLETELNDSIQAANFLGNLKKNTPSRMLIIKELTQKIPINTYLTRIMINQERIEVVGQSDNANALVPILNQSDIWFEPQIIGNVTQDARTNKEKFTIKSEFKPSVDEEVGNES</sequence>
<evidence type="ECO:0008006" key="3">
    <source>
        <dbReference type="Google" id="ProtNLM"/>
    </source>
</evidence>
<dbReference type="PANTHER" id="PTHR40278:SF1">
    <property type="entry name" value="DNA UTILIZATION PROTEIN HOFN"/>
    <property type="match status" value="1"/>
</dbReference>
<evidence type="ECO:0000256" key="1">
    <source>
        <dbReference type="SAM" id="Phobius"/>
    </source>
</evidence>
<dbReference type="EMBL" id="UOFA01000393">
    <property type="protein sequence ID" value="VAW48198.1"/>
    <property type="molecule type" value="Genomic_DNA"/>
</dbReference>
<dbReference type="InterPro" id="IPR005883">
    <property type="entry name" value="PilM"/>
</dbReference>
<organism evidence="2">
    <name type="scientific">hydrothermal vent metagenome</name>
    <dbReference type="NCBI Taxonomy" id="652676"/>
    <lineage>
        <taxon>unclassified sequences</taxon>
        <taxon>metagenomes</taxon>
        <taxon>ecological metagenomes</taxon>
    </lineage>
</organism>
<proteinExistence type="predicted"/>
<dbReference type="AlphaFoldDB" id="A0A3B0VX29"/>
<dbReference type="Pfam" id="PF05137">
    <property type="entry name" value="PilN"/>
    <property type="match status" value="1"/>
</dbReference>
<dbReference type="PANTHER" id="PTHR40278">
    <property type="entry name" value="DNA UTILIZATION PROTEIN HOFN"/>
    <property type="match status" value="1"/>
</dbReference>
<dbReference type="Gene3D" id="3.30.420.380">
    <property type="match status" value="1"/>
</dbReference>
<reference evidence="2" key="1">
    <citation type="submission" date="2018-06" db="EMBL/GenBank/DDBJ databases">
        <authorList>
            <person name="Zhirakovskaya E."/>
        </authorList>
    </citation>
    <scope>NUCLEOTIDE SEQUENCE</scope>
</reference>
<feature type="transmembrane region" description="Helical" evidence="1">
    <location>
        <begin position="225"/>
        <end position="245"/>
    </location>
</feature>
<dbReference type="SUPFAM" id="SSF53067">
    <property type="entry name" value="Actin-like ATPase domain"/>
    <property type="match status" value="1"/>
</dbReference>
<name>A0A3B0VX29_9ZZZZ</name>
<keyword evidence="1" id="KW-1133">Transmembrane helix</keyword>
<evidence type="ECO:0000313" key="2">
    <source>
        <dbReference type="EMBL" id="VAW48198.1"/>
    </source>
</evidence>
<accession>A0A3B0VX29</accession>
<protein>
    <recommendedName>
        <fullName evidence="3">General secretion pathway protein L</fullName>
    </recommendedName>
</protein>
<dbReference type="InterPro" id="IPR007813">
    <property type="entry name" value="PilN"/>
</dbReference>
<gene>
    <name evidence="2" type="ORF">MNBD_GAMMA02-773</name>
</gene>
<keyword evidence="1" id="KW-0472">Membrane</keyword>
<dbReference type="Pfam" id="PF11104">
    <property type="entry name" value="PilM_2"/>
    <property type="match status" value="1"/>
</dbReference>
<dbReference type="InterPro" id="IPR052534">
    <property type="entry name" value="Extracell_DNA_Util/SecSys_Comp"/>
</dbReference>
<dbReference type="InterPro" id="IPR043129">
    <property type="entry name" value="ATPase_NBD"/>
</dbReference>